<dbReference type="InterPro" id="IPR003959">
    <property type="entry name" value="ATPase_AAA_core"/>
</dbReference>
<dbReference type="Pfam" id="PF00004">
    <property type="entry name" value="AAA"/>
    <property type="match status" value="2"/>
</dbReference>
<feature type="domain" description="AAA+ ATPase" evidence="3">
    <location>
        <begin position="389"/>
        <end position="488"/>
    </location>
</feature>
<reference evidence="5" key="1">
    <citation type="journal article" date="2020" name="bioRxiv">
        <title>Hybrid origin of Populus tomentosa Carr. identified through genome sequencing and phylogenomic analysis.</title>
        <authorList>
            <person name="An X."/>
            <person name="Gao K."/>
            <person name="Chen Z."/>
            <person name="Li J."/>
            <person name="Yang X."/>
            <person name="Yang X."/>
            <person name="Zhou J."/>
            <person name="Guo T."/>
            <person name="Zhao T."/>
            <person name="Huang S."/>
            <person name="Miao D."/>
            <person name="Khan W.U."/>
            <person name="Rao P."/>
            <person name="Ye M."/>
            <person name="Lei B."/>
            <person name="Liao W."/>
            <person name="Wang J."/>
            <person name="Ji L."/>
            <person name="Li Y."/>
            <person name="Guo B."/>
            <person name="Mustafa N.S."/>
            <person name="Li S."/>
            <person name="Yun Q."/>
            <person name="Keller S.R."/>
            <person name="Mao J."/>
            <person name="Zhang R."/>
            <person name="Strauss S.H."/>
        </authorList>
    </citation>
    <scope>NUCLEOTIDE SEQUENCE</scope>
    <source>
        <strain evidence="5">GM15</strain>
        <tissue evidence="5">Leaf</tissue>
    </source>
</reference>
<dbReference type="Proteomes" id="UP000886885">
    <property type="component" value="Chromosome 18D"/>
</dbReference>
<dbReference type="OrthoDB" id="27435at2759"/>
<dbReference type="InterPro" id="IPR003593">
    <property type="entry name" value="AAA+_ATPase"/>
</dbReference>
<evidence type="ECO:0000256" key="2">
    <source>
        <dbReference type="ARBA" id="ARBA00022840"/>
    </source>
</evidence>
<dbReference type="InterPro" id="IPR050168">
    <property type="entry name" value="AAA_ATPase_domain"/>
</dbReference>
<keyword evidence="1" id="KW-0547">Nucleotide-binding</keyword>
<keyword evidence="2" id="KW-0067">ATP-binding</keyword>
<dbReference type="FunFam" id="2.40.40.20:FF:000003">
    <property type="entry name" value="Transitional endoplasmic reticulum ATPase"/>
    <property type="match status" value="1"/>
</dbReference>
<protein>
    <submittedName>
        <fullName evidence="5">Uncharacterized protein</fullName>
    </submittedName>
</protein>
<dbReference type="EMBL" id="JAAWWB010000036">
    <property type="protein sequence ID" value="KAG6740119.1"/>
    <property type="molecule type" value="Genomic_DNA"/>
</dbReference>
<feature type="domain" description="AAA+ ATPase" evidence="3">
    <location>
        <begin position="195"/>
        <end position="357"/>
    </location>
</feature>
<evidence type="ECO:0000259" key="4">
    <source>
        <dbReference type="SMART" id="SM01073"/>
    </source>
</evidence>
<dbReference type="AlphaFoldDB" id="A0A8X8C225"/>
<evidence type="ECO:0000256" key="1">
    <source>
        <dbReference type="ARBA" id="ARBA00022741"/>
    </source>
</evidence>
<evidence type="ECO:0000259" key="3">
    <source>
        <dbReference type="SMART" id="SM00382"/>
    </source>
</evidence>
<dbReference type="GO" id="GO:0016887">
    <property type="term" value="F:ATP hydrolysis activity"/>
    <property type="evidence" value="ECO:0007669"/>
    <property type="project" value="InterPro"/>
</dbReference>
<dbReference type="PANTHER" id="PTHR23077">
    <property type="entry name" value="AAA-FAMILY ATPASE"/>
    <property type="match status" value="1"/>
</dbReference>
<dbReference type="PANTHER" id="PTHR23077:SF200">
    <property type="entry name" value="CELL DIVISION CONTROL PROTEIN 48 HOMOLOG E"/>
    <property type="match status" value="1"/>
</dbReference>
<keyword evidence="6" id="KW-1185">Reference proteome</keyword>
<organism evidence="5 6">
    <name type="scientific">Populus tomentosa</name>
    <name type="common">Chinese white poplar</name>
    <dbReference type="NCBI Taxonomy" id="118781"/>
    <lineage>
        <taxon>Eukaryota</taxon>
        <taxon>Viridiplantae</taxon>
        <taxon>Streptophyta</taxon>
        <taxon>Embryophyta</taxon>
        <taxon>Tracheophyta</taxon>
        <taxon>Spermatophyta</taxon>
        <taxon>Magnoliopsida</taxon>
        <taxon>eudicotyledons</taxon>
        <taxon>Gunneridae</taxon>
        <taxon>Pentapetalae</taxon>
        <taxon>rosids</taxon>
        <taxon>fabids</taxon>
        <taxon>Malpighiales</taxon>
        <taxon>Salicaceae</taxon>
        <taxon>Saliceae</taxon>
        <taxon>Populus</taxon>
    </lineage>
</organism>
<evidence type="ECO:0000313" key="6">
    <source>
        <dbReference type="Proteomes" id="UP000886885"/>
    </source>
</evidence>
<dbReference type="GO" id="GO:0005524">
    <property type="term" value="F:ATP binding"/>
    <property type="evidence" value="ECO:0007669"/>
    <property type="project" value="UniProtKB-KW"/>
</dbReference>
<gene>
    <name evidence="5" type="ORF">POTOM_057756</name>
</gene>
<comment type="caution">
    <text evidence="5">The sequence shown here is derived from an EMBL/GenBank/DDBJ whole genome shotgun (WGS) entry which is preliminary data.</text>
</comment>
<dbReference type="InterPro" id="IPR003338">
    <property type="entry name" value="CDC4_N-term_subdom"/>
</dbReference>
<dbReference type="Pfam" id="PF02359">
    <property type="entry name" value="CDC48_N"/>
    <property type="match status" value="1"/>
</dbReference>
<dbReference type="SMART" id="SM00382">
    <property type="entry name" value="AAA"/>
    <property type="match status" value="2"/>
</dbReference>
<sequence length="494" mass="54857">MDRKKAPSSLLVDEAINDDNSVITLNPATLLMEQLDIFRRDNLLIKGKKRRGTVCTALADDSCDQSKILMNKIVRSNLRVRLGDMVSVQVCPNLRYGKRVHILPLDDTVEGLNGSLFDAYLKPYFKDSSRPYCGVAPDTEIFCEGEAVKREDEESLDRFGYDDTGGARKQLALIREMVELPLRFPQLFKTIGVKPPKGILLYGPPGTGKTILIARAIANETGAFFFCINGPEIMSRMAGESEQNLRKAFEEAEKNALAIIFIDEIDSIAPKRATNRPNGLDPALRRFGRFDREIDIGVPDEAGRLEVLRVHTKKMKLSEDVDLEKLVKGNSGHFNIALGTSNPSALRETIVEIPNFRWEDIGGLEKVKMELQETVQYPVEHPEKFGMSPSKGVLFYGPPGCDKTLLAKAIANECQANFIKSEANARDVFDKARQSAPCVLFFDELDSIAIQRGNSVRDAGGATDRVLNQLLTEMDGLLAKKTVFVIGATCWKLS</sequence>
<dbReference type="SMART" id="SM01073">
    <property type="entry name" value="CDC48_N"/>
    <property type="match status" value="1"/>
</dbReference>
<feature type="domain" description="CDC48 N-terminal subdomain" evidence="4">
    <location>
        <begin position="9"/>
        <end position="94"/>
    </location>
</feature>
<accession>A0A8X8C225</accession>
<evidence type="ECO:0000313" key="5">
    <source>
        <dbReference type="EMBL" id="KAG6740119.1"/>
    </source>
</evidence>
<proteinExistence type="predicted"/>
<name>A0A8X8C225_POPTO</name>
<dbReference type="FunFam" id="3.40.50.300:FF:000012">
    <property type="entry name" value="Transitional endoplasmic reticulum ATPase"/>
    <property type="match status" value="1"/>
</dbReference>